<dbReference type="RefSeq" id="WP_069907747.1">
    <property type="nucleotide sequence ID" value="NZ_LAJE02000027.1"/>
</dbReference>
<evidence type="ECO:0000313" key="2">
    <source>
        <dbReference type="Proteomes" id="UP000095463"/>
    </source>
</evidence>
<keyword evidence="2" id="KW-1185">Reference proteome</keyword>
<sequence length="258" mass="27622">MTQSLDQIRAEISALELPAETQIEAAAAELPAVPDFKPGVPQVITIGSQIAEFSEGVPADLRSTIANCILLAQLASDRFVETHPNLDELNWYNCYVAVLKKCGWLIEKNETSLKSVSGNGAKVHSEIIGVLTAALGPGAAAASIILSVLNGLKNMEKDQPFFTIFDSASQHAEATLFQISYVDGGPGKQPRLNFAAYRVEASASATQILFFKLAGTSAKLRSSYADLVIDENVLRAVRDLIFAKVGDRIVGSITSIEI</sequence>
<dbReference type="AlphaFoldDB" id="A0A1E5XX05"/>
<name>A0A1E5XX05_9HYPH</name>
<dbReference type="OrthoDB" id="9078243at2"/>
<organism evidence="1 2">
    <name type="scientific">Devosia insulae DS-56</name>
    <dbReference type="NCBI Taxonomy" id="1116389"/>
    <lineage>
        <taxon>Bacteria</taxon>
        <taxon>Pseudomonadati</taxon>
        <taxon>Pseudomonadota</taxon>
        <taxon>Alphaproteobacteria</taxon>
        <taxon>Hyphomicrobiales</taxon>
        <taxon>Devosiaceae</taxon>
        <taxon>Devosia</taxon>
    </lineage>
</organism>
<accession>A0A1E5XX05</accession>
<dbReference type="EMBL" id="LAJE02000027">
    <property type="protein sequence ID" value="OEO33121.1"/>
    <property type="molecule type" value="Genomic_DNA"/>
</dbReference>
<evidence type="ECO:0000313" key="1">
    <source>
        <dbReference type="EMBL" id="OEO33121.1"/>
    </source>
</evidence>
<comment type="caution">
    <text evidence="1">The sequence shown here is derived from an EMBL/GenBank/DDBJ whole genome shotgun (WGS) entry which is preliminary data.</text>
</comment>
<dbReference type="Proteomes" id="UP000095463">
    <property type="component" value="Unassembled WGS sequence"/>
</dbReference>
<proteinExistence type="predicted"/>
<protein>
    <submittedName>
        <fullName evidence="1">Uncharacterized protein</fullName>
    </submittedName>
</protein>
<gene>
    <name evidence="1" type="ORF">VW23_008130</name>
</gene>
<reference evidence="1 2" key="1">
    <citation type="journal article" date="2015" name="Genome Announc.">
        <title>Genome Assemblies of Three Soil-Associated Devosia species: D. insulae, D. limi, and D. soli.</title>
        <authorList>
            <person name="Hassan Y.I."/>
            <person name="Lepp D."/>
            <person name="Zhou T."/>
        </authorList>
    </citation>
    <scope>NUCLEOTIDE SEQUENCE [LARGE SCALE GENOMIC DNA]</scope>
    <source>
        <strain evidence="1 2">DS-56</strain>
    </source>
</reference>